<dbReference type="EMBL" id="BAAATZ010000033">
    <property type="protein sequence ID" value="GAA2736861.1"/>
    <property type="molecule type" value="Genomic_DNA"/>
</dbReference>
<reference evidence="2 3" key="1">
    <citation type="journal article" date="2019" name="Int. J. Syst. Evol. Microbiol.">
        <title>The Global Catalogue of Microorganisms (GCM) 10K type strain sequencing project: providing services to taxonomists for standard genome sequencing and annotation.</title>
        <authorList>
            <consortium name="The Broad Institute Genomics Platform"/>
            <consortium name="The Broad Institute Genome Sequencing Center for Infectious Disease"/>
            <person name="Wu L."/>
            <person name="Ma J."/>
        </authorList>
    </citation>
    <scope>NUCLEOTIDE SEQUENCE [LARGE SCALE GENOMIC DNA]</scope>
    <source>
        <strain evidence="2 3">JCM 8201</strain>
    </source>
</reference>
<proteinExistence type="predicted"/>
<sequence length="72" mass="7497">MVMKHYPEEFKADAVLRCGPVCYFSGDVGVAVEEGRAGFAVFSFVQGRPAPGDELPGLGAGPGLGQGVRQGR</sequence>
<protein>
    <submittedName>
        <fullName evidence="2">Uncharacterized protein</fullName>
    </submittedName>
</protein>
<name>A0ABN3UPK9_9ACTN</name>
<organism evidence="2 3">
    <name type="scientific">Actinocorallia aurantiaca</name>
    <dbReference type="NCBI Taxonomy" id="46204"/>
    <lineage>
        <taxon>Bacteria</taxon>
        <taxon>Bacillati</taxon>
        <taxon>Actinomycetota</taxon>
        <taxon>Actinomycetes</taxon>
        <taxon>Streptosporangiales</taxon>
        <taxon>Thermomonosporaceae</taxon>
        <taxon>Actinocorallia</taxon>
    </lineage>
</organism>
<feature type="region of interest" description="Disordered" evidence="1">
    <location>
        <begin position="53"/>
        <end position="72"/>
    </location>
</feature>
<accession>A0ABN3UPK9</accession>
<feature type="compositionally biased region" description="Gly residues" evidence="1">
    <location>
        <begin position="58"/>
        <end position="72"/>
    </location>
</feature>
<keyword evidence="3" id="KW-1185">Reference proteome</keyword>
<evidence type="ECO:0000313" key="2">
    <source>
        <dbReference type="EMBL" id="GAA2736861.1"/>
    </source>
</evidence>
<evidence type="ECO:0000313" key="3">
    <source>
        <dbReference type="Proteomes" id="UP001501842"/>
    </source>
</evidence>
<comment type="caution">
    <text evidence="2">The sequence shown here is derived from an EMBL/GenBank/DDBJ whole genome shotgun (WGS) entry which is preliminary data.</text>
</comment>
<dbReference type="Proteomes" id="UP001501842">
    <property type="component" value="Unassembled WGS sequence"/>
</dbReference>
<evidence type="ECO:0000256" key="1">
    <source>
        <dbReference type="SAM" id="MobiDB-lite"/>
    </source>
</evidence>
<gene>
    <name evidence="2" type="ORF">GCM10010439_64990</name>
</gene>